<protein>
    <recommendedName>
        <fullName evidence="1">DUF2399 domain-containing protein</fullName>
    </recommendedName>
</protein>
<dbReference type="Proteomes" id="UP000051835">
    <property type="component" value="Unassembled WGS sequence"/>
</dbReference>
<dbReference type="InterPro" id="IPR024465">
    <property type="entry name" value="DUF2399"/>
</dbReference>
<accession>A0A0R1QXS4</accession>
<evidence type="ECO:0000313" key="3">
    <source>
        <dbReference type="Proteomes" id="UP000051835"/>
    </source>
</evidence>
<proteinExistence type="predicted"/>
<dbReference type="RefSeq" id="WP_056963461.1">
    <property type="nucleotide sequence ID" value="NZ_AZFC01000012.1"/>
</dbReference>
<feature type="domain" description="DUF2399" evidence="1">
    <location>
        <begin position="107"/>
        <end position="191"/>
    </location>
</feature>
<dbReference type="EMBL" id="AZFC01000012">
    <property type="protein sequence ID" value="KRL49287.1"/>
    <property type="molecule type" value="Genomic_DNA"/>
</dbReference>
<organism evidence="2 3">
    <name type="scientific">Levilactobacillus spicheri DSM 15429</name>
    <dbReference type="NCBI Taxonomy" id="1423805"/>
    <lineage>
        <taxon>Bacteria</taxon>
        <taxon>Bacillati</taxon>
        <taxon>Bacillota</taxon>
        <taxon>Bacilli</taxon>
        <taxon>Lactobacillales</taxon>
        <taxon>Lactobacillaceae</taxon>
        <taxon>Levilactobacillus</taxon>
    </lineage>
</organism>
<dbReference type="Pfam" id="PF09664">
    <property type="entry name" value="DUF2399"/>
    <property type="match status" value="1"/>
</dbReference>
<gene>
    <name evidence="2" type="ORF">FD37_GL000886</name>
</gene>
<evidence type="ECO:0000313" key="2">
    <source>
        <dbReference type="EMBL" id="KRL49287.1"/>
    </source>
</evidence>
<dbReference type="AlphaFoldDB" id="A0A0R1QXS4"/>
<reference evidence="2 3" key="1">
    <citation type="journal article" date="2015" name="Genome Announc.">
        <title>Expanding the biotechnology potential of lactobacilli through comparative genomics of 213 strains and associated genera.</title>
        <authorList>
            <person name="Sun Z."/>
            <person name="Harris H.M."/>
            <person name="McCann A."/>
            <person name="Guo C."/>
            <person name="Argimon S."/>
            <person name="Zhang W."/>
            <person name="Yang X."/>
            <person name="Jeffery I.B."/>
            <person name="Cooney J.C."/>
            <person name="Kagawa T.F."/>
            <person name="Liu W."/>
            <person name="Song Y."/>
            <person name="Salvetti E."/>
            <person name="Wrobel A."/>
            <person name="Rasinkangas P."/>
            <person name="Parkhill J."/>
            <person name="Rea M.C."/>
            <person name="O'Sullivan O."/>
            <person name="Ritari J."/>
            <person name="Douillard F.P."/>
            <person name="Paul Ross R."/>
            <person name="Yang R."/>
            <person name="Briner A.E."/>
            <person name="Felis G.E."/>
            <person name="de Vos W.M."/>
            <person name="Barrangou R."/>
            <person name="Klaenhammer T.R."/>
            <person name="Caufield P.W."/>
            <person name="Cui Y."/>
            <person name="Zhang H."/>
            <person name="O'Toole P.W."/>
        </authorList>
    </citation>
    <scope>NUCLEOTIDE SEQUENCE [LARGE SCALE GENOMIC DNA]</scope>
    <source>
        <strain evidence="2 3">DSM 15429</strain>
    </source>
</reference>
<comment type="caution">
    <text evidence="2">The sequence shown here is derived from an EMBL/GenBank/DDBJ whole genome shotgun (WGS) entry which is preliminary data.</text>
</comment>
<name>A0A0R1QXS4_9LACO</name>
<evidence type="ECO:0000259" key="1">
    <source>
        <dbReference type="Pfam" id="PF09664"/>
    </source>
</evidence>
<sequence length="270" mass="30089">MIDYQAAYQQATGQPAPENAANLTPLFDAIAADQELPPRGQQSVDAGFTAHTLSDPQENPAVYRYYQWVLANCLVTHPMRELTAQLVGTAFVSANVFQTNLPQPVTLNPWQVAAMATIPLIATKAVILENNGVFVWLNHRHPTWPLIDQAGNNFNAAYCQLLPQLVARGLTVTYLGDLDSPGIQIADRVQGLLPQVAADDLFTLQAPQQVVEWLTLYGEGHTDARRTRQVTVQTPLLREELRVIHTLGNFVEQEQLITAYEAKIERWLRE</sequence>
<dbReference type="PATRIC" id="fig|1423805.4.peg.909"/>